<dbReference type="EMBL" id="CP076132">
    <property type="protein sequence ID" value="QWG00578.1"/>
    <property type="molecule type" value="Genomic_DNA"/>
</dbReference>
<proteinExistence type="predicted"/>
<dbReference type="AlphaFoldDB" id="A0AAX1N3U6"/>
<sequence length="195" mass="22692">MKIQYTELFDQLKKDVQNNLEILQNITDFSEEELNRRSHEKSWSVLECLYHLNLYGEIYIPLLSDAIKKSDKTQKKSFKSGMIGNYFTKLLSPKNNIIKNPMPAPSDKNPIGNQLDLTVLEIRKQQLEELQSLLNQSEGLNLENIKIPISISRFIRLKTGDTFRFLIAHDARHFIQCQNIIIENVPNSNFDKKTI</sequence>
<dbReference type="InterPro" id="IPR024775">
    <property type="entry name" value="DinB-like"/>
</dbReference>
<dbReference type="Proteomes" id="UP000678679">
    <property type="component" value="Chromosome 1"/>
</dbReference>
<dbReference type="Pfam" id="PF12867">
    <property type="entry name" value="DinB_2"/>
    <property type="match status" value="1"/>
</dbReference>
<dbReference type="SUPFAM" id="SSF109854">
    <property type="entry name" value="DinB/YfiT-like putative metalloenzymes"/>
    <property type="match status" value="1"/>
</dbReference>
<reference evidence="2 3" key="1">
    <citation type="submission" date="2021-05" db="EMBL/GenBank/DDBJ databases">
        <title>Comparative genomic studies on the polysaccharide-degrading batcterial strains of the Flammeovirga genus.</title>
        <authorList>
            <person name="Zewei F."/>
            <person name="Zheng Z."/>
            <person name="Yu L."/>
            <person name="Ruyue G."/>
            <person name="Yanhong M."/>
            <person name="Yuanyuan C."/>
            <person name="Jingyan G."/>
            <person name="Wenjun H."/>
        </authorList>
    </citation>
    <scope>NUCLEOTIDE SEQUENCE [LARGE SCALE GENOMIC DNA]</scope>
    <source>
        <strain evidence="2 3">NBRC:100898</strain>
    </source>
</reference>
<evidence type="ECO:0000313" key="3">
    <source>
        <dbReference type="Proteomes" id="UP000678679"/>
    </source>
</evidence>
<keyword evidence="3" id="KW-1185">Reference proteome</keyword>
<dbReference type="RefSeq" id="WP_169663032.1">
    <property type="nucleotide sequence ID" value="NZ_CP076132.1"/>
</dbReference>
<dbReference type="Gene3D" id="1.20.120.450">
    <property type="entry name" value="dinb family like domain"/>
    <property type="match status" value="1"/>
</dbReference>
<feature type="domain" description="DinB-like" evidence="1">
    <location>
        <begin position="26"/>
        <end position="176"/>
    </location>
</feature>
<organism evidence="2 3">
    <name type="scientific">Flammeovirga yaeyamensis</name>
    <dbReference type="NCBI Taxonomy" id="367791"/>
    <lineage>
        <taxon>Bacteria</taxon>
        <taxon>Pseudomonadati</taxon>
        <taxon>Bacteroidota</taxon>
        <taxon>Cytophagia</taxon>
        <taxon>Cytophagales</taxon>
        <taxon>Flammeovirgaceae</taxon>
        <taxon>Flammeovirga</taxon>
    </lineage>
</organism>
<accession>A0AAX1N3U6</accession>
<dbReference type="InterPro" id="IPR034660">
    <property type="entry name" value="DinB/YfiT-like"/>
</dbReference>
<gene>
    <name evidence="2" type="ORF">KMW28_13040</name>
</gene>
<protein>
    <submittedName>
        <fullName evidence="2">DinB family protein</fullName>
    </submittedName>
</protein>
<evidence type="ECO:0000259" key="1">
    <source>
        <dbReference type="Pfam" id="PF12867"/>
    </source>
</evidence>
<name>A0AAX1N3U6_9BACT</name>
<dbReference type="KEGG" id="fya:KMW28_13040"/>
<evidence type="ECO:0000313" key="2">
    <source>
        <dbReference type="EMBL" id="QWG00578.1"/>
    </source>
</evidence>